<name>K7EXL6_PELSI</name>
<feature type="domain" description="Reverse transcriptase" evidence="1">
    <location>
        <begin position="1"/>
        <end position="255"/>
    </location>
</feature>
<dbReference type="Ensembl" id="ENSPSIT00000000526.1">
    <property type="protein sequence ID" value="ENSPSIP00000000526.1"/>
    <property type="gene ID" value="ENSPSIG00000000525.1"/>
</dbReference>
<keyword evidence="3" id="KW-1185">Reference proteome</keyword>
<proteinExistence type="predicted"/>
<dbReference type="HOGENOM" id="CLU_887228_0_0_1"/>
<dbReference type="InterPro" id="IPR000477">
    <property type="entry name" value="RT_dom"/>
</dbReference>
<reference evidence="2" key="4">
    <citation type="submission" date="2025-09" db="UniProtKB">
        <authorList>
            <consortium name="Ensembl"/>
        </authorList>
    </citation>
    <scope>IDENTIFICATION</scope>
</reference>
<evidence type="ECO:0000259" key="1">
    <source>
        <dbReference type="PROSITE" id="PS50878"/>
    </source>
</evidence>
<dbReference type="PANTHER" id="PTHR21301">
    <property type="entry name" value="REVERSE TRANSCRIPTASE"/>
    <property type="match status" value="1"/>
</dbReference>
<reference evidence="3" key="2">
    <citation type="journal article" date="2013" name="Nat. Genet.">
        <title>The draft genomes of soft-shell turtle and green sea turtle yield insights into the development and evolution of the turtle-specific body plan.</title>
        <authorList>
            <person name="Wang Z."/>
            <person name="Pascual-Anaya J."/>
            <person name="Zadissa A."/>
            <person name="Li W."/>
            <person name="Niimura Y."/>
            <person name="Huang Z."/>
            <person name="Li C."/>
            <person name="White S."/>
            <person name="Xiong Z."/>
            <person name="Fang D."/>
            <person name="Wang B."/>
            <person name="Ming Y."/>
            <person name="Chen Y."/>
            <person name="Zheng Y."/>
            <person name="Kuraku S."/>
            <person name="Pignatelli M."/>
            <person name="Herrero J."/>
            <person name="Beal K."/>
            <person name="Nozawa M."/>
            <person name="Li Q."/>
            <person name="Wang J."/>
            <person name="Zhang H."/>
            <person name="Yu L."/>
            <person name="Shigenobu S."/>
            <person name="Wang J."/>
            <person name="Liu J."/>
            <person name="Flicek P."/>
            <person name="Searle S."/>
            <person name="Wang J."/>
            <person name="Kuratani S."/>
            <person name="Yin Y."/>
            <person name="Aken B."/>
            <person name="Zhang G."/>
            <person name="Irie N."/>
        </authorList>
    </citation>
    <scope>NUCLEOTIDE SEQUENCE [LARGE SCALE GENOMIC DNA]</scope>
    <source>
        <strain evidence="3">Daiwa-1</strain>
    </source>
</reference>
<dbReference type="PANTHER" id="PTHR21301:SF10">
    <property type="entry name" value="REVERSE TRANSCRIPTASE DOMAIN-CONTAINING PROTEIN"/>
    <property type="match status" value="1"/>
</dbReference>
<reference evidence="3" key="1">
    <citation type="submission" date="2011-10" db="EMBL/GenBank/DDBJ databases">
        <authorList>
            <consortium name="Soft-shell Turtle Genome Consortium"/>
        </authorList>
    </citation>
    <scope>NUCLEOTIDE SEQUENCE [LARGE SCALE GENOMIC DNA]</scope>
    <source>
        <strain evidence="3">Daiwa-1</strain>
    </source>
</reference>
<dbReference type="OMA" id="REXTASS"/>
<dbReference type="AlphaFoldDB" id="K7EXL6"/>
<dbReference type="Proteomes" id="UP000007267">
    <property type="component" value="Unassembled WGS sequence"/>
</dbReference>
<accession>K7EXL6</accession>
<protein>
    <recommendedName>
        <fullName evidence="1">Reverse transcriptase domain-containing protein</fullName>
    </recommendedName>
</protein>
<dbReference type="EMBL" id="AGCU01167484">
    <property type="status" value="NOT_ANNOTATED_CDS"/>
    <property type="molecule type" value="Genomic_DNA"/>
</dbReference>
<dbReference type="PROSITE" id="PS50878">
    <property type="entry name" value="RT_POL"/>
    <property type="match status" value="1"/>
</dbReference>
<evidence type="ECO:0000313" key="3">
    <source>
        <dbReference type="Proteomes" id="UP000007267"/>
    </source>
</evidence>
<organism evidence="2 3">
    <name type="scientific">Pelodiscus sinensis</name>
    <name type="common">Chinese softshell turtle</name>
    <name type="synonym">Trionyx sinensis</name>
    <dbReference type="NCBI Taxonomy" id="13735"/>
    <lineage>
        <taxon>Eukaryota</taxon>
        <taxon>Metazoa</taxon>
        <taxon>Chordata</taxon>
        <taxon>Craniata</taxon>
        <taxon>Vertebrata</taxon>
        <taxon>Euteleostomi</taxon>
        <taxon>Archelosauria</taxon>
        <taxon>Testudinata</taxon>
        <taxon>Testudines</taxon>
        <taxon>Cryptodira</taxon>
        <taxon>Trionychia</taxon>
        <taxon>Trionychidae</taxon>
        <taxon>Pelodiscus</taxon>
    </lineage>
</organism>
<reference evidence="2" key="3">
    <citation type="submission" date="2025-08" db="UniProtKB">
        <authorList>
            <consortium name="Ensembl"/>
        </authorList>
    </citation>
    <scope>IDENTIFICATION</scope>
</reference>
<evidence type="ECO:0000313" key="2">
    <source>
        <dbReference type="Ensembl" id="ENSPSIP00000000526.1"/>
    </source>
</evidence>
<dbReference type="Pfam" id="PF00078">
    <property type="entry name" value="RVT_1"/>
    <property type="match status" value="1"/>
</dbReference>
<dbReference type="eggNOG" id="ENOG502RXU5">
    <property type="taxonomic scope" value="Eukaryota"/>
</dbReference>
<dbReference type="GeneTree" id="ENSGT00840000129931"/>
<sequence length="262" mass="29825">MTHRIHIEASSEPRPGLFYLLPKIHKPGHPGRPIISGIGTLTTGLSSCVDSLLKTYATNTPSYLRDTTDFLRKLQNIDNLPNNTILPTMDVEDLYTNIPHEDGLQAIRNTIPEDTTASQTADLCNFVFTHNYFQFENNLYLQISGTAMGTCMAPQYANVFMADLEQHFLSSHPLLSLLYLRYIDDIFMIWTHGQETLETFHRDFNNLHPTINLSLNHSTQEIHFLDTTVQITNGKLDTTLYRKPTDSYSYLHASSSHPEHTI</sequence>